<dbReference type="AlphaFoldDB" id="A0AA40FWT5"/>
<reference evidence="1" key="1">
    <citation type="submission" date="2021-10" db="EMBL/GenBank/DDBJ databases">
        <title>Melipona bicolor Genome sequencing and assembly.</title>
        <authorList>
            <person name="Araujo N.S."/>
            <person name="Arias M.C."/>
        </authorList>
    </citation>
    <scope>NUCLEOTIDE SEQUENCE</scope>
    <source>
        <strain evidence="1">USP_2M_L1-L4_2017</strain>
        <tissue evidence="1">Whole body</tissue>
    </source>
</reference>
<evidence type="ECO:0000313" key="1">
    <source>
        <dbReference type="EMBL" id="KAK1126818.1"/>
    </source>
</evidence>
<evidence type="ECO:0000313" key="2">
    <source>
        <dbReference type="Proteomes" id="UP001177670"/>
    </source>
</evidence>
<gene>
    <name evidence="1" type="ORF">K0M31_004440</name>
</gene>
<protein>
    <submittedName>
        <fullName evidence="1">Uncharacterized protein</fullName>
    </submittedName>
</protein>
<sequence length="198" mass="22666">MFYIPFVRGVGNSSIASRRAWKDQEQNVCRFTSPELERCLLVLSGRFSDFTSVYGSAEIVCFSLGREARSFRDGARSFCGKNVQRFVKDRREHVFRSVTNLTGYHGLGWRSSSTKRRAPPPPVARRKERQMHARIWIIVIWVSSVEVDVEIASKFGNRESGSEHPRGWAQDCASRCLRTDMLNHFPRESSFSFPAGIL</sequence>
<accession>A0AA40FWT5</accession>
<organism evidence="1 2">
    <name type="scientific">Melipona bicolor</name>
    <dbReference type="NCBI Taxonomy" id="60889"/>
    <lineage>
        <taxon>Eukaryota</taxon>
        <taxon>Metazoa</taxon>
        <taxon>Ecdysozoa</taxon>
        <taxon>Arthropoda</taxon>
        <taxon>Hexapoda</taxon>
        <taxon>Insecta</taxon>
        <taxon>Pterygota</taxon>
        <taxon>Neoptera</taxon>
        <taxon>Endopterygota</taxon>
        <taxon>Hymenoptera</taxon>
        <taxon>Apocrita</taxon>
        <taxon>Aculeata</taxon>
        <taxon>Apoidea</taxon>
        <taxon>Anthophila</taxon>
        <taxon>Apidae</taxon>
        <taxon>Melipona</taxon>
    </lineage>
</organism>
<name>A0AA40FWT5_9HYME</name>
<proteinExistence type="predicted"/>
<dbReference type="EMBL" id="JAHYIQ010000013">
    <property type="protein sequence ID" value="KAK1126818.1"/>
    <property type="molecule type" value="Genomic_DNA"/>
</dbReference>
<dbReference type="Proteomes" id="UP001177670">
    <property type="component" value="Unassembled WGS sequence"/>
</dbReference>
<keyword evidence="2" id="KW-1185">Reference proteome</keyword>
<comment type="caution">
    <text evidence="1">The sequence shown here is derived from an EMBL/GenBank/DDBJ whole genome shotgun (WGS) entry which is preliminary data.</text>
</comment>